<organism evidence="3 4">
    <name type="scientific">Stylophora pistillata</name>
    <name type="common">Smooth cauliflower coral</name>
    <dbReference type="NCBI Taxonomy" id="50429"/>
    <lineage>
        <taxon>Eukaryota</taxon>
        <taxon>Metazoa</taxon>
        <taxon>Cnidaria</taxon>
        <taxon>Anthozoa</taxon>
        <taxon>Hexacorallia</taxon>
        <taxon>Scleractinia</taxon>
        <taxon>Astrocoeniina</taxon>
        <taxon>Pocilloporidae</taxon>
        <taxon>Stylophora</taxon>
    </lineage>
</organism>
<feature type="domain" description="Integrase catalytic" evidence="2">
    <location>
        <begin position="516"/>
        <end position="617"/>
    </location>
</feature>
<dbReference type="InterPro" id="IPR036397">
    <property type="entry name" value="RNaseH_sf"/>
</dbReference>
<dbReference type="GO" id="GO:0015074">
    <property type="term" value="P:DNA integration"/>
    <property type="evidence" value="ECO:0007669"/>
    <property type="project" value="InterPro"/>
</dbReference>
<dbReference type="SUPFAM" id="SSF53098">
    <property type="entry name" value="Ribonuclease H-like"/>
    <property type="match status" value="1"/>
</dbReference>
<comment type="caution">
    <text evidence="3">The sequence shown here is derived from an EMBL/GenBank/DDBJ whole genome shotgun (WGS) entry which is preliminary data.</text>
</comment>
<feature type="region of interest" description="Disordered" evidence="1">
    <location>
        <begin position="60"/>
        <end position="96"/>
    </location>
</feature>
<accession>A0A2B4RVY7</accession>
<dbReference type="SUPFAM" id="SSF56672">
    <property type="entry name" value="DNA/RNA polymerases"/>
    <property type="match status" value="1"/>
</dbReference>
<dbReference type="PANTHER" id="PTHR37984:SF8">
    <property type="entry name" value="CCHC-TYPE DOMAIN-CONTAINING PROTEIN"/>
    <property type="match status" value="1"/>
</dbReference>
<feature type="compositionally biased region" description="Basic and acidic residues" evidence="1">
    <location>
        <begin position="680"/>
        <end position="691"/>
    </location>
</feature>
<evidence type="ECO:0000313" key="3">
    <source>
        <dbReference type="EMBL" id="PFX20953.1"/>
    </source>
</evidence>
<sequence length="716" mass="82108">MCEFGELKAEMIRDRLFCGIPDNSIRRKLLQEPKLLLEKCLDICRSAEATSAHLKVISGQSASTGTPADNVNAVDKRKRSKVPPKRRSAGEKQKQPLLEPKEDWLKRCKHCGRSHAKQRTKCPAFGKLCSACNKPNHFAEMCRSFSSKNSQKRNDVNMVTSEDSSEEELLEGLKPDPQKVEAICNMPKPEDVQAVQRFVNTVKYLSRFLEDLSDMSEPLRRLTHKGAPWKWSQEQEEAFTKIKKAVSTAPVLKFFNPNEPVEGEGDASEKGIGFALMQEGQPVTYASRSLTKAEQNYSQIEKELLAQVFGMEHNHQYVYGRKVTLWTDHKPLEIIAKKPLAAAPKRLQRLMMRLTQYDVEIKYRRGPEMYLADTLSRAYLPQEHHPGKADQEVERIHSVNFLSIYEPQIQEIREETAKDPVLQTLKATILNGWTSQRKELPPELHEYFRVKDELATQDDIIFKGPKCVIPKSLRPKIKEKLHRSHIGIQGCLRRAREVVYWPNMNREVTEFISKYTFHSDNGPPFSSNEFSAFAAMYEFEHVTSSPEYPQSNGKVENAVKTAKSLMKKSATTNSDFQLVLLDWRNTPTEGMKSSPAQRLFSRRTRTLLPTSKKLLKPQLVTDVRERKLQRKEVQTRYYNQNVKELSSLIKGDVVRMKPQASDIRTEDGRLFRRNRRHLRQSKEPFMPKDGDIETPTPILNSPPTKASTETLSGETA</sequence>
<feature type="compositionally biased region" description="Polar residues" evidence="1">
    <location>
        <begin position="697"/>
        <end position="716"/>
    </location>
</feature>
<dbReference type="Pfam" id="PF17921">
    <property type="entry name" value="Integrase_H2C2"/>
    <property type="match status" value="1"/>
</dbReference>
<keyword evidence="4" id="KW-1185">Reference proteome</keyword>
<dbReference type="InterPro" id="IPR041588">
    <property type="entry name" value="Integrase_H2C2"/>
</dbReference>
<dbReference type="InterPro" id="IPR043502">
    <property type="entry name" value="DNA/RNA_pol_sf"/>
</dbReference>
<dbReference type="InterPro" id="IPR043128">
    <property type="entry name" value="Rev_trsase/Diguanyl_cyclase"/>
</dbReference>
<feature type="region of interest" description="Disordered" evidence="1">
    <location>
        <begin position="674"/>
        <end position="716"/>
    </location>
</feature>
<dbReference type="FunFam" id="3.10.20.370:FF:000001">
    <property type="entry name" value="Retrovirus-related Pol polyprotein from transposon 17.6-like protein"/>
    <property type="match status" value="1"/>
</dbReference>
<proteinExistence type="predicted"/>
<evidence type="ECO:0000256" key="1">
    <source>
        <dbReference type="SAM" id="MobiDB-lite"/>
    </source>
</evidence>
<dbReference type="InterPro" id="IPR012337">
    <property type="entry name" value="RNaseH-like_sf"/>
</dbReference>
<dbReference type="OrthoDB" id="2286242at2759"/>
<dbReference type="Gene3D" id="3.30.420.10">
    <property type="entry name" value="Ribonuclease H-like superfamily/Ribonuclease H"/>
    <property type="match status" value="1"/>
</dbReference>
<name>A0A2B4RVY7_STYPI</name>
<feature type="compositionally biased region" description="Polar residues" evidence="1">
    <location>
        <begin position="60"/>
        <end position="69"/>
    </location>
</feature>
<dbReference type="InterPro" id="IPR050951">
    <property type="entry name" value="Retrovirus_Pol_polyprotein"/>
</dbReference>
<feature type="compositionally biased region" description="Basic residues" evidence="1">
    <location>
        <begin position="76"/>
        <end position="87"/>
    </location>
</feature>
<dbReference type="PROSITE" id="PS50994">
    <property type="entry name" value="INTEGRASE"/>
    <property type="match status" value="1"/>
</dbReference>
<dbReference type="FunFam" id="3.30.70.270:FF:000026">
    <property type="entry name" value="Transposon Ty3-G Gag-Pol polyprotein"/>
    <property type="match status" value="1"/>
</dbReference>
<reference evidence="4" key="1">
    <citation type="journal article" date="2017" name="bioRxiv">
        <title>Comparative analysis of the genomes of Stylophora pistillata and Acropora digitifera provides evidence for extensive differences between species of corals.</title>
        <authorList>
            <person name="Voolstra C.R."/>
            <person name="Li Y."/>
            <person name="Liew Y.J."/>
            <person name="Baumgarten S."/>
            <person name="Zoccola D."/>
            <person name="Flot J.-F."/>
            <person name="Tambutte S."/>
            <person name="Allemand D."/>
            <person name="Aranda M."/>
        </authorList>
    </citation>
    <scope>NUCLEOTIDE SEQUENCE [LARGE SCALE GENOMIC DNA]</scope>
</reference>
<protein>
    <submittedName>
        <fullName evidence="3">Retrovirus-related Pol polyprotein from transposon 17.6</fullName>
    </submittedName>
</protein>
<dbReference type="AlphaFoldDB" id="A0A2B4RVY7"/>
<dbReference type="Pfam" id="PF17919">
    <property type="entry name" value="RT_RNaseH_2"/>
    <property type="match status" value="1"/>
</dbReference>
<dbReference type="GO" id="GO:0003676">
    <property type="term" value="F:nucleic acid binding"/>
    <property type="evidence" value="ECO:0007669"/>
    <property type="project" value="InterPro"/>
</dbReference>
<dbReference type="CDD" id="cd09274">
    <property type="entry name" value="RNase_HI_RT_Ty3"/>
    <property type="match status" value="1"/>
</dbReference>
<evidence type="ECO:0000259" key="2">
    <source>
        <dbReference type="PROSITE" id="PS50994"/>
    </source>
</evidence>
<dbReference type="InterPro" id="IPR041577">
    <property type="entry name" value="RT_RNaseH_2"/>
</dbReference>
<dbReference type="EMBL" id="LSMT01000297">
    <property type="protein sequence ID" value="PFX20953.1"/>
    <property type="molecule type" value="Genomic_DNA"/>
</dbReference>
<dbReference type="PANTHER" id="PTHR37984">
    <property type="entry name" value="PROTEIN CBG26694"/>
    <property type="match status" value="1"/>
</dbReference>
<evidence type="ECO:0000313" key="4">
    <source>
        <dbReference type="Proteomes" id="UP000225706"/>
    </source>
</evidence>
<dbReference type="Gene3D" id="3.30.70.270">
    <property type="match status" value="1"/>
</dbReference>
<dbReference type="InterPro" id="IPR001584">
    <property type="entry name" value="Integrase_cat-core"/>
</dbReference>
<gene>
    <name evidence="3" type="primary">pol</name>
    <name evidence="3" type="ORF">AWC38_SpisGene14579</name>
</gene>
<dbReference type="Proteomes" id="UP000225706">
    <property type="component" value="Unassembled WGS sequence"/>
</dbReference>
<dbReference type="FunFam" id="1.10.340.70:FF:000003">
    <property type="entry name" value="Protein CBG25708"/>
    <property type="match status" value="1"/>
</dbReference>
<dbReference type="STRING" id="50429.A0A2B4RVY7"/>